<keyword evidence="2 4" id="KW-0472">Membrane</keyword>
<feature type="region of interest" description="Disordered" evidence="5">
    <location>
        <begin position="19"/>
        <end position="122"/>
    </location>
</feature>
<dbReference type="InterPro" id="IPR006665">
    <property type="entry name" value="OmpA-like"/>
</dbReference>
<gene>
    <name evidence="7" type="ORF">ACFOPX_03015</name>
</gene>
<organism evidence="7 8">
    <name type="scientific">Helicobacter baculiformis</name>
    <dbReference type="NCBI Taxonomy" id="427351"/>
    <lineage>
        <taxon>Bacteria</taxon>
        <taxon>Pseudomonadati</taxon>
        <taxon>Campylobacterota</taxon>
        <taxon>Epsilonproteobacteria</taxon>
        <taxon>Campylobacterales</taxon>
        <taxon>Helicobacteraceae</taxon>
        <taxon>Helicobacter</taxon>
    </lineage>
</organism>
<evidence type="ECO:0000313" key="8">
    <source>
        <dbReference type="Proteomes" id="UP001595783"/>
    </source>
</evidence>
<feature type="compositionally biased region" description="Polar residues" evidence="5">
    <location>
        <begin position="109"/>
        <end position="122"/>
    </location>
</feature>
<keyword evidence="3" id="KW-0998">Cell outer membrane</keyword>
<keyword evidence="8" id="KW-1185">Reference proteome</keyword>
<feature type="domain" description="OmpA-like" evidence="6">
    <location>
        <begin position="119"/>
        <end position="233"/>
    </location>
</feature>
<dbReference type="PROSITE" id="PS51257">
    <property type="entry name" value="PROKAR_LIPOPROTEIN"/>
    <property type="match status" value="1"/>
</dbReference>
<accession>A0ABV7ZGU5</accession>
<dbReference type="InterPro" id="IPR036737">
    <property type="entry name" value="OmpA-like_sf"/>
</dbReference>
<evidence type="ECO:0000256" key="3">
    <source>
        <dbReference type="ARBA" id="ARBA00023237"/>
    </source>
</evidence>
<evidence type="ECO:0000313" key="7">
    <source>
        <dbReference type="EMBL" id="MFC3847509.1"/>
    </source>
</evidence>
<dbReference type="InterPro" id="IPR006664">
    <property type="entry name" value="OMP_bac"/>
</dbReference>
<dbReference type="SUPFAM" id="SSF103088">
    <property type="entry name" value="OmpA-like"/>
    <property type="match status" value="1"/>
</dbReference>
<dbReference type="CDD" id="cd07185">
    <property type="entry name" value="OmpA_C-like"/>
    <property type="match status" value="1"/>
</dbReference>
<comment type="caution">
    <text evidence="7">The sequence shown here is derived from an EMBL/GenBank/DDBJ whole genome shotgun (WGS) entry which is preliminary data.</text>
</comment>
<evidence type="ECO:0000256" key="4">
    <source>
        <dbReference type="PROSITE-ProRule" id="PRU00473"/>
    </source>
</evidence>
<dbReference type="Proteomes" id="UP001595783">
    <property type="component" value="Unassembled WGS sequence"/>
</dbReference>
<feature type="compositionally biased region" description="Basic and acidic residues" evidence="5">
    <location>
        <begin position="43"/>
        <end position="56"/>
    </location>
</feature>
<dbReference type="PANTHER" id="PTHR30329">
    <property type="entry name" value="STATOR ELEMENT OF FLAGELLAR MOTOR COMPLEX"/>
    <property type="match status" value="1"/>
</dbReference>
<dbReference type="InterPro" id="IPR050330">
    <property type="entry name" value="Bact_OuterMem_StrucFunc"/>
</dbReference>
<protein>
    <submittedName>
        <fullName evidence="7">OmpA family protein</fullName>
    </submittedName>
</protein>
<evidence type="ECO:0000259" key="6">
    <source>
        <dbReference type="PROSITE" id="PS51123"/>
    </source>
</evidence>
<evidence type="ECO:0000256" key="2">
    <source>
        <dbReference type="ARBA" id="ARBA00023136"/>
    </source>
</evidence>
<dbReference type="PANTHER" id="PTHR30329:SF21">
    <property type="entry name" value="LIPOPROTEIN YIAD-RELATED"/>
    <property type="match status" value="1"/>
</dbReference>
<evidence type="ECO:0000256" key="5">
    <source>
        <dbReference type="SAM" id="MobiDB-lite"/>
    </source>
</evidence>
<dbReference type="PROSITE" id="PS51123">
    <property type="entry name" value="OMPA_2"/>
    <property type="match status" value="1"/>
</dbReference>
<dbReference type="Gene3D" id="3.30.1330.60">
    <property type="entry name" value="OmpA-like domain"/>
    <property type="match status" value="1"/>
</dbReference>
<dbReference type="Pfam" id="PF00691">
    <property type="entry name" value="OmpA"/>
    <property type="match status" value="1"/>
</dbReference>
<dbReference type="EMBL" id="JBHRZO010000011">
    <property type="protein sequence ID" value="MFC3847509.1"/>
    <property type="molecule type" value="Genomic_DNA"/>
</dbReference>
<proteinExistence type="predicted"/>
<name>A0ABV7ZGU5_9HELI</name>
<dbReference type="PRINTS" id="PR01021">
    <property type="entry name" value="OMPADOMAIN"/>
</dbReference>
<sequence length="233" mass="25526">MNKWAIAGALAALLVITGCGSGGKAKPAPKTPQGKSAQNAQEKPVENKTLHPEGAQKEGSQAPHEQSEESEEGEHGKNNTSQAPHEQSEEGKNNTSQAPHEQSEESEEGVNNASQAPHEQVKSGSIVSQVYFDFDKYNIRTDMQDAVEQGAQKIQEYKMKVLLEGNTDEFGTGEYNFALGNKRALSVKQALVLKGIDQDSIRTVSFGETKPICQEKTRECYQKNRRVDIKVVQ</sequence>
<comment type="subcellular location">
    <subcellularLocation>
        <location evidence="1">Cell outer membrane</location>
    </subcellularLocation>
</comment>
<evidence type="ECO:0000256" key="1">
    <source>
        <dbReference type="ARBA" id="ARBA00004442"/>
    </source>
</evidence>
<reference evidence="8" key="1">
    <citation type="journal article" date="2019" name="Int. J. Syst. Evol. Microbiol.">
        <title>The Global Catalogue of Microorganisms (GCM) 10K type strain sequencing project: providing services to taxonomists for standard genome sequencing and annotation.</title>
        <authorList>
            <consortium name="The Broad Institute Genomics Platform"/>
            <consortium name="The Broad Institute Genome Sequencing Center for Infectious Disease"/>
            <person name="Wu L."/>
            <person name="Ma J."/>
        </authorList>
    </citation>
    <scope>NUCLEOTIDE SEQUENCE [LARGE SCALE GENOMIC DNA]</scope>
    <source>
        <strain evidence="8">CCUG 53816</strain>
    </source>
</reference>
<dbReference type="RefSeq" id="WP_104752110.1">
    <property type="nucleotide sequence ID" value="NZ_FZMF01000014.1"/>
</dbReference>